<accession>A0A0U3AAT9</accession>
<evidence type="ECO:0000313" key="14">
    <source>
        <dbReference type="EMBL" id="ALS98126.1"/>
    </source>
</evidence>
<keyword evidence="8 13" id="KW-0472">Membrane</keyword>
<name>A0A0U3AAT9_9ALTE</name>
<keyword evidence="5 13" id="KW-0813">Transport</keyword>
<dbReference type="SUPFAM" id="SSF89392">
    <property type="entry name" value="Prokaryotic lipoproteins and lipoprotein localization factors"/>
    <property type="match status" value="1"/>
</dbReference>
<evidence type="ECO:0000256" key="8">
    <source>
        <dbReference type="ARBA" id="ARBA00023136"/>
    </source>
</evidence>
<dbReference type="GO" id="GO:0009279">
    <property type="term" value="C:cell outer membrane"/>
    <property type="evidence" value="ECO:0007669"/>
    <property type="project" value="UniProtKB-SubCell"/>
</dbReference>
<dbReference type="KEGG" id="lal:AT746_07525"/>
<dbReference type="Pfam" id="PF03550">
    <property type="entry name" value="LolB"/>
    <property type="match status" value="1"/>
</dbReference>
<evidence type="ECO:0000256" key="10">
    <source>
        <dbReference type="ARBA" id="ARBA00023186"/>
    </source>
</evidence>
<protein>
    <recommendedName>
        <fullName evidence="4 13">Outer-membrane lipoprotein LolB</fullName>
    </recommendedName>
</protein>
<comment type="similarity">
    <text evidence="2 13">Belongs to the LolB family.</text>
</comment>
<evidence type="ECO:0000256" key="3">
    <source>
        <dbReference type="ARBA" id="ARBA00011245"/>
    </source>
</evidence>
<comment type="subunit">
    <text evidence="3 13">Monomer.</text>
</comment>
<dbReference type="STRING" id="1526571.AT746_07525"/>
<dbReference type="GO" id="GO:0015031">
    <property type="term" value="P:protein transport"/>
    <property type="evidence" value="ECO:0007669"/>
    <property type="project" value="UniProtKB-KW"/>
</dbReference>
<keyword evidence="15" id="KW-1185">Reference proteome</keyword>
<keyword evidence="10 13" id="KW-0143">Chaperone</keyword>
<dbReference type="Proteomes" id="UP000068447">
    <property type="component" value="Chromosome"/>
</dbReference>
<keyword evidence="11 13" id="KW-0998">Cell outer membrane</keyword>
<evidence type="ECO:0000256" key="1">
    <source>
        <dbReference type="ARBA" id="ARBA00004459"/>
    </source>
</evidence>
<dbReference type="HAMAP" id="MF_00233">
    <property type="entry name" value="LolB"/>
    <property type="match status" value="1"/>
</dbReference>
<dbReference type="RefSeq" id="WP_062478582.1">
    <property type="nucleotide sequence ID" value="NZ_CP013650.1"/>
</dbReference>
<dbReference type="OrthoDB" id="9797618at2"/>
<dbReference type="InterPro" id="IPR004565">
    <property type="entry name" value="OM_lipoprot_LolB"/>
</dbReference>
<comment type="subcellular location">
    <subcellularLocation>
        <location evidence="1">Cell outer membrane</location>
        <topology evidence="1">Lipid-anchor</topology>
    </subcellularLocation>
</comment>
<evidence type="ECO:0000256" key="9">
    <source>
        <dbReference type="ARBA" id="ARBA00023139"/>
    </source>
</evidence>
<evidence type="ECO:0000256" key="11">
    <source>
        <dbReference type="ARBA" id="ARBA00023237"/>
    </source>
</evidence>
<keyword evidence="12" id="KW-0449">Lipoprotein</keyword>
<dbReference type="CDD" id="cd16326">
    <property type="entry name" value="LolB"/>
    <property type="match status" value="1"/>
</dbReference>
<keyword evidence="7 13" id="KW-0653">Protein transport</keyword>
<reference evidence="14 15" key="1">
    <citation type="submission" date="2015-12" db="EMBL/GenBank/DDBJ databases">
        <title>Complete genome of Lacimicrobium alkaliphilum KCTC 32984.</title>
        <authorList>
            <person name="Kim S.-G."/>
            <person name="Lee Y.-J."/>
        </authorList>
    </citation>
    <scope>NUCLEOTIDE SEQUENCE [LARGE SCALE GENOMIC DNA]</scope>
    <source>
        <strain evidence="14 15">YelD216</strain>
    </source>
</reference>
<dbReference type="InterPro" id="IPR029046">
    <property type="entry name" value="LolA/LolB/LppX"/>
</dbReference>
<evidence type="ECO:0000256" key="2">
    <source>
        <dbReference type="ARBA" id="ARBA00009696"/>
    </source>
</evidence>
<evidence type="ECO:0000256" key="6">
    <source>
        <dbReference type="ARBA" id="ARBA00022729"/>
    </source>
</evidence>
<dbReference type="NCBIfam" id="TIGR00548">
    <property type="entry name" value="lolB"/>
    <property type="match status" value="1"/>
</dbReference>
<dbReference type="AlphaFoldDB" id="A0A0U3AAT9"/>
<evidence type="ECO:0000256" key="7">
    <source>
        <dbReference type="ARBA" id="ARBA00022927"/>
    </source>
</evidence>
<sequence>MQAVNLCRLMVISILIILISACATRPVPQYSVNAQSHQKQLQQIRNWQIRGKLAFRSEQDKFSASLNWRQQDKDFRVNLSSFLGTNILLLEKHQGQVELQYDDKLYQHINAAALLYELLGWTIPVESISQWVKGQTSAEAQAEFSDNGLVSRLQTADGWVVNYSDYRQTGETLLPHQISLQAGPNRIKIRVDAWQLN</sequence>
<gene>
    <name evidence="13" type="primary">lolB</name>
    <name evidence="14" type="ORF">AT746_07525</name>
</gene>
<evidence type="ECO:0000256" key="5">
    <source>
        <dbReference type="ARBA" id="ARBA00022448"/>
    </source>
</evidence>
<keyword evidence="6" id="KW-0732">Signal</keyword>
<evidence type="ECO:0000256" key="4">
    <source>
        <dbReference type="ARBA" id="ARBA00016202"/>
    </source>
</evidence>
<dbReference type="GO" id="GO:0044874">
    <property type="term" value="P:lipoprotein localization to outer membrane"/>
    <property type="evidence" value="ECO:0007669"/>
    <property type="project" value="UniProtKB-UniRule"/>
</dbReference>
<evidence type="ECO:0000313" key="15">
    <source>
        <dbReference type="Proteomes" id="UP000068447"/>
    </source>
</evidence>
<dbReference type="Gene3D" id="2.50.20.10">
    <property type="entry name" value="Lipoprotein localisation LolA/LolB/LppX"/>
    <property type="match status" value="1"/>
</dbReference>
<proteinExistence type="inferred from homology"/>
<evidence type="ECO:0000256" key="13">
    <source>
        <dbReference type="HAMAP-Rule" id="MF_00233"/>
    </source>
</evidence>
<keyword evidence="9" id="KW-0564">Palmitate</keyword>
<comment type="function">
    <text evidence="13">Plays a critical role in the incorporation of lipoproteins in the outer membrane after they are released by the LolA protein.</text>
</comment>
<dbReference type="EMBL" id="CP013650">
    <property type="protein sequence ID" value="ALS98126.1"/>
    <property type="molecule type" value="Genomic_DNA"/>
</dbReference>
<evidence type="ECO:0000256" key="12">
    <source>
        <dbReference type="ARBA" id="ARBA00023288"/>
    </source>
</evidence>
<organism evidence="14 15">
    <name type="scientific">Lacimicrobium alkaliphilum</name>
    <dbReference type="NCBI Taxonomy" id="1526571"/>
    <lineage>
        <taxon>Bacteria</taxon>
        <taxon>Pseudomonadati</taxon>
        <taxon>Pseudomonadota</taxon>
        <taxon>Gammaproteobacteria</taxon>
        <taxon>Alteromonadales</taxon>
        <taxon>Alteromonadaceae</taxon>
        <taxon>Lacimicrobium</taxon>
    </lineage>
</organism>